<evidence type="ECO:0000313" key="3">
    <source>
        <dbReference type="Proteomes" id="UP000000582"/>
    </source>
</evidence>
<keyword evidence="3" id="KW-1185">Reference proteome</keyword>
<proteinExistence type="predicted"/>
<name>Q8NPE4_CORGL</name>
<accession>Q8NPE4</accession>
<dbReference type="PATRIC" id="fig|196627.13.peg.1805"/>
<evidence type="ECO:0000256" key="1">
    <source>
        <dbReference type="SAM" id="MobiDB-lite"/>
    </source>
</evidence>
<dbReference type="Proteomes" id="UP000000582">
    <property type="component" value="Chromosome"/>
</dbReference>
<dbReference type="HOGENOM" id="CLU_1649286_0_0_11"/>
<protein>
    <submittedName>
        <fullName evidence="2">Uncharacterized protein</fullName>
    </submittedName>
</protein>
<reference evidence="3" key="1">
    <citation type="journal article" date="2003" name="Appl. Microbiol. Biotechnol.">
        <title>The Corynebacterium glutamicum genome: features and impacts on biotechnological processes.</title>
        <authorList>
            <person name="Ikeda M."/>
            <person name="Nakagawa S."/>
        </authorList>
    </citation>
    <scope>NUCLEOTIDE SEQUENCE [LARGE SCALE GENOMIC DNA]</scope>
    <source>
        <strain evidence="3">ATCC 13032 / DSM 20300 / BCRC 11384 / JCM 1318 / LMG 3730 / NCIMB 10025</strain>
    </source>
</reference>
<feature type="region of interest" description="Disordered" evidence="1">
    <location>
        <begin position="20"/>
        <end position="44"/>
    </location>
</feature>
<evidence type="ECO:0000313" key="2">
    <source>
        <dbReference type="EMBL" id="BAB99262.1"/>
    </source>
</evidence>
<dbReference type="EMBL" id="BA000036">
    <property type="protein sequence ID" value="BAB99262.1"/>
    <property type="molecule type" value="Genomic_DNA"/>
</dbReference>
<feature type="compositionally biased region" description="Low complexity" evidence="1">
    <location>
        <begin position="28"/>
        <end position="44"/>
    </location>
</feature>
<organism evidence="2 3">
    <name type="scientific">Corynebacterium glutamicum (strain ATCC 13032 / DSM 20300 / JCM 1318 / BCRC 11384 / CCUG 27702 / LMG 3730 / NBRC 12168 / NCIMB 10025 / NRRL B-2784 / 534)</name>
    <dbReference type="NCBI Taxonomy" id="196627"/>
    <lineage>
        <taxon>Bacteria</taxon>
        <taxon>Bacillati</taxon>
        <taxon>Actinomycetota</taxon>
        <taxon>Actinomycetes</taxon>
        <taxon>Mycobacteriales</taxon>
        <taxon>Corynebacteriaceae</taxon>
        <taxon>Corynebacterium</taxon>
    </lineage>
</organism>
<dbReference type="BioCyc" id="CORYNE:G18NG-11461-MONOMER"/>
<dbReference type="OrthoDB" id="9931927at2"/>
<dbReference type="AlphaFoldDB" id="Q8NPE4"/>
<sequence length="186" mass="20980">MSYQSSILLRHLLSTLKPPTTKKASFMTDNADNTTDNVTNNSDTNLDYSFDPLPDEPYAYGFELVAADAHSDSTTTSTDTPETVAVALKTREDTINWVNTQRAEGKPDEIRINNPIRSERIAEFVHEMIMHHGLVACMEDLAILIKRDKLTQLEAENAITAWHNLTKESLGQIMGLFYQYVENNTK</sequence>
<dbReference type="KEGG" id="cgl:Cgl1869"/>
<gene>
    <name evidence="2" type="ordered locus">Cgl1869</name>
</gene>